<dbReference type="InterPro" id="IPR036388">
    <property type="entry name" value="WH-like_DNA-bd_sf"/>
</dbReference>
<dbReference type="FunFam" id="1.10.10.10:FF:000503">
    <property type="entry name" value="Cullin-1"/>
    <property type="match status" value="1"/>
</dbReference>
<dbReference type="Gene3D" id="3.30.230.130">
    <property type="entry name" value="Cullin, Chain C, Domain 2"/>
    <property type="match status" value="1"/>
</dbReference>
<dbReference type="Gene3D" id="2.40.70.10">
    <property type="entry name" value="Acid Proteases"/>
    <property type="match status" value="2"/>
</dbReference>
<dbReference type="Pfam" id="PF14543">
    <property type="entry name" value="TAXi_N"/>
    <property type="match status" value="1"/>
</dbReference>
<dbReference type="SUPFAM" id="SSF74788">
    <property type="entry name" value="Cullin repeat-like"/>
    <property type="match status" value="1"/>
</dbReference>
<evidence type="ECO:0000256" key="7">
    <source>
        <dbReference type="SAM" id="SignalP"/>
    </source>
</evidence>
<evidence type="ECO:0000256" key="1">
    <source>
        <dbReference type="ARBA" id="ARBA00006019"/>
    </source>
</evidence>
<dbReference type="InterPro" id="IPR001373">
    <property type="entry name" value="Cullin_N"/>
</dbReference>
<dbReference type="AlphaFoldDB" id="A0A087HKN1"/>
<evidence type="ECO:0000259" key="8">
    <source>
        <dbReference type="PROSITE" id="PS50069"/>
    </source>
</evidence>
<dbReference type="Proteomes" id="UP000029120">
    <property type="component" value="Chromosome 1"/>
</dbReference>
<dbReference type="InterPro" id="IPR032861">
    <property type="entry name" value="TAXi_N"/>
</dbReference>
<dbReference type="InterPro" id="IPR036317">
    <property type="entry name" value="Cullin_homology_sf"/>
</dbReference>
<name>A0A087HKN1_ARAAL</name>
<dbReference type="OMA" id="VTHYLYS"/>
<dbReference type="Pfam" id="PF00888">
    <property type="entry name" value="Cullin"/>
    <property type="match status" value="1"/>
</dbReference>
<keyword evidence="3" id="KW-1017">Isopeptide bond</keyword>
<dbReference type="Gene3D" id="1.10.10.10">
    <property type="entry name" value="Winged helix-like DNA-binding domain superfamily/Winged helix DNA-binding domain"/>
    <property type="match status" value="1"/>
</dbReference>
<keyword evidence="10" id="KW-1185">Reference proteome</keyword>
<feature type="signal peptide" evidence="7">
    <location>
        <begin position="1"/>
        <end position="21"/>
    </location>
</feature>
<gene>
    <name evidence="9" type="ordered locus">AALP_Aa1g026300</name>
</gene>
<dbReference type="PANTHER" id="PTHR11932">
    <property type="entry name" value="CULLIN"/>
    <property type="match status" value="1"/>
</dbReference>
<accession>A0A087HKN1</accession>
<evidence type="ECO:0000256" key="6">
    <source>
        <dbReference type="RuleBase" id="RU003829"/>
    </source>
</evidence>
<evidence type="ECO:0000256" key="4">
    <source>
        <dbReference type="ARBA" id="ARBA00022729"/>
    </source>
</evidence>
<evidence type="ECO:0000256" key="5">
    <source>
        <dbReference type="PROSITE-ProRule" id="PRU00330"/>
    </source>
</evidence>
<dbReference type="InterPro" id="IPR016159">
    <property type="entry name" value="Cullin_repeat-like_dom_sf"/>
</dbReference>
<dbReference type="FunFam" id="1.20.1310.10:FF:000013">
    <property type="entry name" value="Cullin-1 like"/>
    <property type="match status" value="1"/>
</dbReference>
<dbReference type="SMART" id="SM00884">
    <property type="entry name" value="Cullin_Nedd8"/>
    <property type="match status" value="1"/>
</dbReference>
<dbReference type="OrthoDB" id="27073at2759"/>
<dbReference type="EMBL" id="CM002869">
    <property type="protein sequence ID" value="KFK42683.1"/>
    <property type="molecule type" value="Genomic_DNA"/>
</dbReference>
<comment type="similarity">
    <text evidence="2">Belongs to the peptidase A1 family.</text>
</comment>
<dbReference type="SUPFAM" id="SSF50630">
    <property type="entry name" value="Acid proteases"/>
    <property type="match status" value="1"/>
</dbReference>
<evidence type="ECO:0000256" key="3">
    <source>
        <dbReference type="ARBA" id="ARBA00022499"/>
    </source>
</evidence>
<dbReference type="FunFam" id="1.20.1310.10:FF:000001">
    <property type="entry name" value="Cullin 3"/>
    <property type="match status" value="1"/>
</dbReference>
<dbReference type="InterPro" id="IPR016158">
    <property type="entry name" value="Cullin_homology"/>
</dbReference>
<dbReference type="eggNOG" id="KOG1339">
    <property type="taxonomic scope" value="Eukaryota"/>
</dbReference>
<evidence type="ECO:0000256" key="2">
    <source>
        <dbReference type="ARBA" id="ARBA00007447"/>
    </source>
</evidence>
<dbReference type="Gramene" id="KFK42683">
    <property type="protein sequence ID" value="KFK42683"/>
    <property type="gene ID" value="AALP_AA1G026300"/>
</dbReference>
<dbReference type="InterPro" id="IPR019559">
    <property type="entry name" value="Cullin_neddylation_domain"/>
</dbReference>
<dbReference type="SUPFAM" id="SSF46785">
    <property type="entry name" value="Winged helix' DNA-binding domain"/>
    <property type="match status" value="1"/>
</dbReference>
<dbReference type="Gene3D" id="1.20.1310.10">
    <property type="entry name" value="Cullin Repeats"/>
    <property type="match status" value="3"/>
</dbReference>
<comment type="similarity">
    <text evidence="1 5 6">Belongs to the cullin family.</text>
</comment>
<reference evidence="10" key="1">
    <citation type="journal article" date="2015" name="Nat. Plants">
        <title>Genome expansion of Arabis alpina linked with retrotransposition and reduced symmetric DNA methylation.</title>
        <authorList>
            <person name="Willing E.M."/>
            <person name="Rawat V."/>
            <person name="Mandakova T."/>
            <person name="Maumus F."/>
            <person name="James G.V."/>
            <person name="Nordstroem K.J."/>
            <person name="Becker C."/>
            <person name="Warthmann N."/>
            <person name="Chica C."/>
            <person name="Szarzynska B."/>
            <person name="Zytnicki M."/>
            <person name="Albani M.C."/>
            <person name="Kiefer C."/>
            <person name="Bergonzi S."/>
            <person name="Castaings L."/>
            <person name="Mateos J.L."/>
            <person name="Berns M.C."/>
            <person name="Bujdoso N."/>
            <person name="Piofczyk T."/>
            <person name="de Lorenzo L."/>
            <person name="Barrero-Sicilia C."/>
            <person name="Mateos I."/>
            <person name="Piednoel M."/>
            <person name="Hagmann J."/>
            <person name="Chen-Min-Tao R."/>
            <person name="Iglesias-Fernandez R."/>
            <person name="Schuster S.C."/>
            <person name="Alonso-Blanco C."/>
            <person name="Roudier F."/>
            <person name="Carbonero P."/>
            <person name="Paz-Ares J."/>
            <person name="Davis S.J."/>
            <person name="Pecinka A."/>
            <person name="Quesneville H."/>
            <person name="Colot V."/>
            <person name="Lysak M.A."/>
            <person name="Weigel D."/>
            <person name="Coupland G."/>
            <person name="Schneeberger K."/>
        </authorList>
    </citation>
    <scope>NUCLEOTIDE SEQUENCE [LARGE SCALE GENOMIC DNA]</scope>
    <source>
        <strain evidence="10">cv. Pajares</strain>
    </source>
</reference>
<sequence>MTSSPIIFSFLLLFIFSFSSSTSFAESPFRPRALILPVSKDKSTLQYTTVINQRTPLVSASVVFDLGGRNLWVECDKDYVSTTYNSPRCNSAVCSRAGPRGCGQCFSPLRPGCNNNTCNSFPDNTVTGTITSGEIALDVVSIQSINGSKPGRVVKIPNFIFVCGSTFLLNRLASGTVGMAGIGRHNIGLPSQFATAFNFNRKKFAVCLTSGRGVAFFGDVTYNFLPGIEISPLTTTPLLINPVSTASAYTQGEKSAEYFIGVRDIKISDESVPFNKSLLKINGASGYGGTKLSTVDAYTVLETSIYNAFTSAFIRAATARNISQVSSVKPFGACFSTANVGSTRIGYAVPDIQLVLHSKDVVWRIFGANSMKPPHDYAHQLYYRYCQLIEDYAKQTVLPSLKDKYDEYMLKELVKRWSNHKVMVKWLTFFFNYLDRFLVSRRALPTLNEVGLACLPYQVYRDPEMRSKAKDVVLTLIHKEREGEQIDRALLKNVLDIFVENGVGKSEKYEEGFEIFILEDTASYYSRKASSWIQDDSFPEYMLKTEECLKKERERVTHYLYSSTEPKLVKIVLKELSVVVAKQLQENEHLGFQALLRDDKMDDLSRMYRIYHPIPQWLKLVADLFNKHVTAEGNILIKQVEDADTTQAANTGGVQEQEVRLQVLMRIVNELRNKYMVYVTECFQNNYLFHKALQEAFEIFCSKKVAGISIAELLATLCDNLLKKGGNEKLSDEAIEARLENLVEFLVYISDKDLFAELYSKKLARRLLFDRSGNDEHERSVLRKLKEQFGGQFISKMEGMVTDMTLAKENQKSFQEYITSDVTENAGTDLTVTVLTSGFWPSYKTCDLKLPSEMAAMLLLFNNTERLSYTDILEQLNLSHEDLVMLLHSLSCAKYKILKKEPNSSSISQTDVFEFNSKFTNRMQRIKIPLPKLDERKKVVEDVDRDRRYAIDASLVRIMKSRKVLDHQQLVSECVEHNSRMFKPDIMMIKKRIEELINRDYLERDNENRSILKYVA</sequence>
<keyword evidence="4 7" id="KW-0732">Signal</keyword>
<organism evidence="9 10">
    <name type="scientific">Arabis alpina</name>
    <name type="common">Alpine rock-cress</name>
    <dbReference type="NCBI Taxonomy" id="50452"/>
    <lineage>
        <taxon>Eukaryota</taxon>
        <taxon>Viridiplantae</taxon>
        <taxon>Streptophyta</taxon>
        <taxon>Embryophyta</taxon>
        <taxon>Tracheophyta</taxon>
        <taxon>Spermatophyta</taxon>
        <taxon>Magnoliopsida</taxon>
        <taxon>eudicotyledons</taxon>
        <taxon>Gunneridae</taxon>
        <taxon>Pentapetalae</taxon>
        <taxon>rosids</taxon>
        <taxon>malvids</taxon>
        <taxon>Brassicales</taxon>
        <taxon>Brassicaceae</taxon>
        <taxon>Arabideae</taxon>
        <taxon>Arabis</taxon>
    </lineage>
</organism>
<dbReference type="Pfam" id="PF10557">
    <property type="entry name" value="Cullin_Nedd8"/>
    <property type="match status" value="1"/>
</dbReference>
<dbReference type="InterPro" id="IPR045093">
    <property type="entry name" value="Cullin"/>
</dbReference>
<evidence type="ECO:0000313" key="10">
    <source>
        <dbReference type="Proteomes" id="UP000029120"/>
    </source>
</evidence>
<dbReference type="PROSITE" id="PS50069">
    <property type="entry name" value="CULLIN_2"/>
    <property type="match status" value="1"/>
</dbReference>
<protein>
    <recommendedName>
        <fullName evidence="8">Cullin family profile domain-containing protein</fullName>
    </recommendedName>
</protein>
<dbReference type="SMART" id="SM00182">
    <property type="entry name" value="CULLIN"/>
    <property type="match status" value="1"/>
</dbReference>
<dbReference type="GO" id="GO:0031625">
    <property type="term" value="F:ubiquitin protein ligase binding"/>
    <property type="evidence" value="ECO:0007669"/>
    <property type="project" value="InterPro"/>
</dbReference>
<dbReference type="InterPro" id="IPR059120">
    <property type="entry name" value="Cullin-like_AB"/>
</dbReference>
<evidence type="ECO:0000313" key="9">
    <source>
        <dbReference type="EMBL" id="KFK42683.1"/>
    </source>
</evidence>
<dbReference type="FunFam" id="2.40.70.10:FF:000045">
    <property type="entry name" value="Basic 7S globulin"/>
    <property type="match status" value="1"/>
</dbReference>
<dbReference type="eggNOG" id="KOG2166">
    <property type="taxonomic scope" value="Eukaryota"/>
</dbReference>
<dbReference type="SUPFAM" id="SSF75632">
    <property type="entry name" value="Cullin homology domain"/>
    <property type="match status" value="1"/>
</dbReference>
<dbReference type="GO" id="GO:0006511">
    <property type="term" value="P:ubiquitin-dependent protein catabolic process"/>
    <property type="evidence" value="ECO:0007669"/>
    <property type="project" value="InterPro"/>
</dbReference>
<dbReference type="InterPro" id="IPR036390">
    <property type="entry name" value="WH_DNA-bd_sf"/>
</dbReference>
<feature type="domain" description="Cullin family profile" evidence="8">
    <location>
        <begin position="709"/>
        <end position="863"/>
    </location>
</feature>
<dbReference type="Pfam" id="PF26557">
    <property type="entry name" value="Cullin_AB"/>
    <property type="match status" value="1"/>
</dbReference>
<feature type="chain" id="PRO_5001823436" description="Cullin family profile domain-containing protein" evidence="7">
    <location>
        <begin position="22"/>
        <end position="1016"/>
    </location>
</feature>
<dbReference type="InterPro" id="IPR021109">
    <property type="entry name" value="Peptidase_aspartic_dom_sf"/>
</dbReference>
<proteinExistence type="inferred from homology"/>